<feature type="compositionally biased region" description="Basic and acidic residues" evidence="1">
    <location>
        <begin position="188"/>
        <end position="211"/>
    </location>
</feature>
<feature type="region of interest" description="Disordered" evidence="1">
    <location>
        <begin position="183"/>
        <end position="245"/>
    </location>
</feature>
<evidence type="ECO:0000313" key="3">
    <source>
        <dbReference type="Proteomes" id="UP001301350"/>
    </source>
</evidence>
<keyword evidence="3" id="KW-1185">Reference proteome</keyword>
<feature type="region of interest" description="Disordered" evidence="1">
    <location>
        <begin position="443"/>
        <end position="518"/>
    </location>
</feature>
<sequence length="617" mass="64933">MPLQRQLTGVFTAGAASAAEGDAAAAAAADSAVALAASGKGDGRRTSESTADMGSEPDSTGRETVANGGAERRARATALPSILRKAPREGHGNAERAPVSNDAPRSLRFDSIVRIINDGSSAALKQASVTYAGEWVRADQIEARLARLLTRVPPALSVRDFHDVLYAQSESTRGMVRVYDTCGPPVPRPEDAEPRGVDFGRQESSEDRISDYDSGADGSEFAAAPAPTKPPQTTGMRSAQSLRDRNGRLPLGCHLLCFRPRYRPAGTAKGVSAARRPDRQEKRHSGSSGSSGSNGDAAATPAPARKPATDGGSAATTTTTTTTESRRAPAPALIEYPPEPLYAHLSMERNRLLAMSLVMYRAGNVFHEGAFVSLFRMLFPYDSSLPLDAKAVSASQLHQMGGAADSLRSLLSGHSMLAVWLTLRFACKHVALAREMVRGDAAPPDASALARGQADETPGGDGTAASHSDAGVASNHAAAESASSSTAESGIENNAGAEQHPNGTAGARAKSGTAAPTPRPLPFLEVSLKVASHTIHLLRHGKLNGLCNRLDRVRDAVELVYSGWLATLWRRQRRGKLSSVSGYIMSVQRRLSEGVGVNALIRAGRRHENDPISPVSD</sequence>
<name>A0AAV9ITG4_CYACA</name>
<feature type="compositionally biased region" description="Basic and acidic residues" evidence="1">
    <location>
        <begin position="275"/>
        <end position="284"/>
    </location>
</feature>
<dbReference type="Proteomes" id="UP001301350">
    <property type="component" value="Unassembled WGS sequence"/>
</dbReference>
<evidence type="ECO:0000256" key="1">
    <source>
        <dbReference type="SAM" id="MobiDB-lite"/>
    </source>
</evidence>
<dbReference type="AlphaFoldDB" id="A0AAV9ITG4"/>
<evidence type="ECO:0000313" key="2">
    <source>
        <dbReference type="EMBL" id="KAK4535390.1"/>
    </source>
</evidence>
<proteinExistence type="predicted"/>
<accession>A0AAV9ITG4</accession>
<reference evidence="2 3" key="1">
    <citation type="submission" date="2022-07" db="EMBL/GenBank/DDBJ databases">
        <title>Genome-wide signatures of adaptation to extreme environments.</title>
        <authorList>
            <person name="Cho C.H."/>
            <person name="Yoon H.S."/>
        </authorList>
    </citation>
    <scope>NUCLEOTIDE SEQUENCE [LARGE SCALE GENOMIC DNA]</scope>
    <source>
        <strain evidence="2 3">DBV 063 E5</strain>
    </source>
</reference>
<feature type="compositionally biased region" description="Low complexity" evidence="1">
    <location>
        <begin position="222"/>
        <end position="234"/>
    </location>
</feature>
<feature type="compositionally biased region" description="Low complexity" evidence="1">
    <location>
        <begin position="473"/>
        <end position="489"/>
    </location>
</feature>
<dbReference type="EMBL" id="JANCYW010000004">
    <property type="protein sequence ID" value="KAK4535390.1"/>
    <property type="molecule type" value="Genomic_DNA"/>
</dbReference>
<comment type="caution">
    <text evidence="2">The sequence shown here is derived from an EMBL/GenBank/DDBJ whole genome shotgun (WGS) entry which is preliminary data.</text>
</comment>
<feature type="compositionally biased region" description="Low complexity" evidence="1">
    <location>
        <begin position="286"/>
        <end position="306"/>
    </location>
</feature>
<gene>
    <name evidence="2" type="ORF">CDCA_CDCA04G1415</name>
</gene>
<feature type="region of interest" description="Disordered" evidence="1">
    <location>
        <begin position="35"/>
        <end position="102"/>
    </location>
</feature>
<protein>
    <submittedName>
        <fullName evidence="2">Uncharacterized protein</fullName>
    </submittedName>
</protein>
<feature type="region of interest" description="Disordered" evidence="1">
    <location>
        <begin position="267"/>
        <end position="333"/>
    </location>
</feature>
<organism evidence="2 3">
    <name type="scientific">Cyanidium caldarium</name>
    <name type="common">Red alga</name>
    <dbReference type="NCBI Taxonomy" id="2771"/>
    <lineage>
        <taxon>Eukaryota</taxon>
        <taxon>Rhodophyta</taxon>
        <taxon>Bangiophyceae</taxon>
        <taxon>Cyanidiales</taxon>
        <taxon>Cyanidiaceae</taxon>
        <taxon>Cyanidium</taxon>
    </lineage>
</organism>